<dbReference type="FunCoup" id="D3B5J1">
    <property type="interactions" value="231"/>
</dbReference>
<feature type="domain" description="Carbohydrate binding" evidence="2">
    <location>
        <begin position="29"/>
        <end position="118"/>
    </location>
</feature>
<feature type="chain" id="PRO_5003041361" evidence="1">
    <location>
        <begin position="21"/>
        <end position="136"/>
    </location>
</feature>
<evidence type="ECO:0000313" key="4">
    <source>
        <dbReference type="Proteomes" id="UP000001396"/>
    </source>
</evidence>
<name>D3B5J1_HETP5</name>
<comment type="caution">
    <text evidence="3">The sequence shown here is derived from an EMBL/GenBank/DDBJ whole genome shotgun (WGS) entry which is preliminary data.</text>
</comment>
<protein>
    <submittedName>
        <fullName evidence="3">Cellulose-binding domain-containing protein</fullName>
    </submittedName>
</protein>
<dbReference type="InterPro" id="IPR019028">
    <property type="entry name" value="CBM_49"/>
</dbReference>
<evidence type="ECO:0000313" key="3">
    <source>
        <dbReference type="EMBL" id="EFA83139.1"/>
    </source>
</evidence>
<proteinExistence type="predicted"/>
<keyword evidence="1" id="KW-0732">Signal</keyword>
<gene>
    <name evidence="3" type="primary">ecmH</name>
    <name evidence="3" type="ORF">PPL_03929</name>
</gene>
<evidence type="ECO:0000259" key="2">
    <source>
        <dbReference type="SMART" id="SM01063"/>
    </source>
</evidence>
<dbReference type="Pfam" id="PF09478">
    <property type="entry name" value="CBM49"/>
    <property type="match status" value="1"/>
</dbReference>
<dbReference type="RefSeq" id="XP_020435256.1">
    <property type="nucleotide sequence ID" value="XM_020574842.1"/>
</dbReference>
<accession>D3B5J1</accession>
<feature type="signal peptide" evidence="1">
    <location>
        <begin position="1"/>
        <end position="20"/>
    </location>
</feature>
<dbReference type="Proteomes" id="UP000001396">
    <property type="component" value="Unassembled WGS sequence"/>
</dbReference>
<dbReference type="GeneID" id="31359416"/>
<dbReference type="PANTHER" id="PTHR36560">
    <property type="entry name" value="CELLULOSE-BINDING DOMAIN-CONTAINING PROTEIN"/>
    <property type="match status" value="1"/>
</dbReference>
<organism evidence="3 4">
    <name type="scientific">Heterostelium pallidum (strain ATCC 26659 / Pp 5 / PN500)</name>
    <name type="common">Cellular slime mold</name>
    <name type="synonym">Polysphondylium pallidum</name>
    <dbReference type="NCBI Taxonomy" id="670386"/>
    <lineage>
        <taxon>Eukaryota</taxon>
        <taxon>Amoebozoa</taxon>
        <taxon>Evosea</taxon>
        <taxon>Eumycetozoa</taxon>
        <taxon>Dictyostelia</taxon>
        <taxon>Acytosteliales</taxon>
        <taxon>Acytosteliaceae</taxon>
        <taxon>Heterostelium</taxon>
    </lineage>
</organism>
<sequence length="136" mass="15182">MNKLFVLSTLLLVTVAIANADYSVGNSPVSISQTLMSSWSDDTGSYTVWQAIITNKSDFTIFDASIIADRGTLELRQPTDLWALRRKYDNVYGFPTYNTDYGVASGGSFKFGYINRSTHPARWTIADVRFKSESQS</sequence>
<dbReference type="GO" id="GO:0030248">
    <property type="term" value="F:cellulose binding"/>
    <property type="evidence" value="ECO:0007669"/>
    <property type="project" value="TreeGrafter"/>
</dbReference>
<keyword evidence="4" id="KW-1185">Reference proteome</keyword>
<dbReference type="EMBL" id="ADBJ01000017">
    <property type="protein sequence ID" value="EFA83139.1"/>
    <property type="molecule type" value="Genomic_DNA"/>
</dbReference>
<dbReference type="InParanoid" id="D3B5J1"/>
<dbReference type="PANTHER" id="PTHR36560:SF1">
    <property type="entry name" value="CELLULOSE-BINDING DOMAIN-CONTAINING PROTEIN"/>
    <property type="match status" value="1"/>
</dbReference>
<dbReference type="SMART" id="SM01063">
    <property type="entry name" value="CBM49"/>
    <property type="match status" value="1"/>
</dbReference>
<reference evidence="3 4" key="1">
    <citation type="journal article" date="2011" name="Genome Res.">
        <title>Phylogeny-wide analysis of social amoeba genomes highlights ancient origins for complex intercellular communication.</title>
        <authorList>
            <person name="Heidel A.J."/>
            <person name="Lawal H.M."/>
            <person name="Felder M."/>
            <person name="Schilde C."/>
            <person name="Helps N.R."/>
            <person name="Tunggal B."/>
            <person name="Rivero F."/>
            <person name="John U."/>
            <person name="Schleicher M."/>
            <person name="Eichinger L."/>
            <person name="Platzer M."/>
            <person name="Noegel A.A."/>
            <person name="Schaap P."/>
            <person name="Gloeckner G."/>
        </authorList>
    </citation>
    <scope>NUCLEOTIDE SEQUENCE [LARGE SCALE GENOMIC DNA]</scope>
    <source>
        <strain evidence="4">ATCC 26659 / Pp 5 / PN500</strain>
    </source>
</reference>
<evidence type="ECO:0000256" key="1">
    <source>
        <dbReference type="SAM" id="SignalP"/>
    </source>
</evidence>
<dbReference type="OMA" id="YINRSTH"/>
<dbReference type="AlphaFoldDB" id="D3B5J1"/>